<feature type="domain" description="PKD" evidence="1">
    <location>
        <begin position="439"/>
        <end position="494"/>
    </location>
</feature>
<dbReference type="InterPro" id="IPR035986">
    <property type="entry name" value="PKD_dom_sf"/>
</dbReference>
<keyword evidence="3" id="KW-1185">Reference proteome</keyword>
<dbReference type="SMART" id="SM00089">
    <property type="entry name" value="PKD"/>
    <property type="match status" value="2"/>
</dbReference>
<gene>
    <name evidence="2" type="ORF">J4E00_00105</name>
</gene>
<dbReference type="SUPFAM" id="SSF101898">
    <property type="entry name" value="NHL repeat"/>
    <property type="match status" value="1"/>
</dbReference>
<organism evidence="2 3">
    <name type="scientific">Hymenobacter negativus</name>
    <dbReference type="NCBI Taxonomy" id="2795026"/>
    <lineage>
        <taxon>Bacteria</taxon>
        <taxon>Pseudomonadati</taxon>
        <taxon>Bacteroidota</taxon>
        <taxon>Cytophagia</taxon>
        <taxon>Cytophagales</taxon>
        <taxon>Hymenobacteraceae</taxon>
        <taxon>Hymenobacter</taxon>
    </lineage>
</organism>
<dbReference type="SUPFAM" id="SSF49299">
    <property type="entry name" value="PKD domain"/>
    <property type="match status" value="1"/>
</dbReference>
<dbReference type="Pfam" id="PF13585">
    <property type="entry name" value="CHU_C"/>
    <property type="match status" value="1"/>
</dbReference>
<dbReference type="EMBL" id="JAGETZ010000001">
    <property type="protein sequence ID" value="MBO2007430.1"/>
    <property type="molecule type" value="Genomic_DNA"/>
</dbReference>
<protein>
    <submittedName>
        <fullName evidence="2">Gliding motility-associated C-terminal domain-containing protein</fullName>
    </submittedName>
</protein>
<dbReference type="Gene3D" id="2.60.40.10">
    <property type="entry name" value="Immunoglobulins"/>
    <property type="match status" value="1"/>
</dbReference>
<name>A0ABS3Q861_9BACT</name>
<dbReference type="PROSITE" id="PS50093">
    <property type="entry name" value="PKD"/>
    <property type="match status" value="1"/>
</dbReference>
<dbReference type="Gene3D" id="2.130.10.10">
    <property type="entry name" value="YVTN repeat-like/Quinoprotein amine dehydrogenase"/>
    <property type="match status" value="1"/>
</dbReference>
<dbReference type="RefSeq" id="WP_208172974.1">
    <property type="nucleotide sequence ID" value="NZ_JAGETZ010000001.1"/>
</dbReference>
<evidence type="ECO:0000259" key="1">
    <source>
        <dbReference type="PROSITE" id="PS50093"/>
    </source>
</evidence>
<dbReference type="Proteomes" id="UP000664369">
    <property type="component" value="Unassembled WGS sequence"/>
</dbReference>
<dbReference type="InterPro" id="IPR015943">
    <property type="entry name" value="WD40/YVTN_repeat-like_dom_sf"/>
</dbReference>
<reference evidence="2 3" key="1">
    <citation type="submission" date="2021-03" db="EMBL/GenBank/DDBJ databases">
        <authorList>
            <person name="Kim M.K."/>
        </authorList>
    </citation>
    <scope>NUCLEOTIDE SEQUENCE [LARGE SCALE GENOMIC DNA]</scope>
    <source>
        <strain evidence="2 3">BT442</strain>
    </source>
</reference>
<dbReference type="InterPro" id="IPR022409">
    <property type="entry name" value="PKD/Chitinase_dom"/>
</dbReference>
<proteinExistence type="predicted"/>
<sequence length="726" mass="78197">MLICLLLILFALLAVFKRSSRAFKVLAVLALGLSGQVAVAQKEFDNWYFGYQAGISFTSGTARALSDGMMVSGEGSASISDAQGNLLFYTNGIYAWNRLHRRLVNGSNLGAFKDSTRTELRPNSATQGVVIVPRPGSSTEYLVFTVDAAENGLVGGLRYSVVDMARQGGLGEVTSKNNPVAVPVGDGRLTEKLLAVRHANQRDIWIMVHAWNSNVFLSYLLTPTGLAAPVLSAGGIIHQGGNNPRRDYNCIGYMKTSRDGRKLAVAQYNNSLELFDFNYGTGIVSNPRLIGQQANPLNLAGFYGVEFSPNGNLLYASSGSAITQYNLISGGQTQFFTPYYGGALQLAADGKIYIACTQPFGAADSIYMVDSPDTPGTGCGYHSSRPLWGAGRGNYLGLPNVMVRPPVPGIVLFNYGVIGTDVCAGETSSFTASVYPAIPDAVFTWDFGDPANPGNTASGPTAQHRYPRPGNYVATLTMREVSGTVRTYSQTVRILPRSSARLQSSLAGGCIGSSSLLTVIPTQPLGTTYRWQDGSTASQLRATTSGIYWVDVTPPQQCTVRDTVRLSFSANPTVALRPEYLICAEQSLVLDPGPQPVGSTYRWQDGSTAPQLSAVAPGRYAVTIVNPSGCSSTAETQVRFGDDCPYKIPNIITPNHDANNDMFVLEGLEFKGWNLQVFNRWGGLVYQQEHYDNRWDAAGQSAGVYYFLLVNATSGRQLKGWVEVVK</sequence>
<evidence type="ECO:0000313" key="2">
    <source>
        <dbReference type="EMBL" id="MBO2007430.1"/>
    </source>
</evidence>
<evidence type="ECO:0000313" key="3">
    <source>
        <dbReference type="Proteomes" id="UP000664369"/>
    </source>
</evidence>
<comment type="caution">
    <text evidence="2">The sequence shown here is derived from an EMBL/GenBank/DDBJ whole genome shotgun (WGS) entry which is preliminary data.</text>
</comment>
<dbReference type="InterPro" id="IPR013783">
    <property type="entry name" value="Ig-like_fold"/>
</dbReference>
<dbReference type="Pfam" id="PF18911">
    <property type="entry name" value="PKD_4"/>
    <property type="match status" value="1"/>
</dbReference>
<dbReference type="CDD" id="cd00146">
    <property type="entry name" value="PKD"/>
    <property type="match status" value="1"/>
</dbReference>
<accession>A0ABS3Q861</accession>
<dbReference type="InterPro" id="IPR000601">
    <property type="entry name" value="PKD_dom"/>
</dbReference>